<dbReference type="Gene3D" id="3.40.50.1820">
    <property type="entry name" value="alpha/beta hydrolase"/>
    <property type="match status" value="1"/>
</dbReference>
<dbReference type="SUPFAM" id="SSF53474">
    <property type="entry name" value="alpha/beta-Hydrolases"/>
    <property type="match status" value="1"/>
</dbReference>
<feature type="domain" description="AB hydrolase-1" evidence="1">
    <location>
        <begin position="51"/>
        <end position="281"/>
    </location>
</feature>
<reference evidence="2 3" key="1">
    <citation type="submission" date="2014-03" db="EMBL/GenBank/DDBJ databases">
        <title>Whole genome sequence of Novosphingobium resinovorum KF1.</title>
        <authorList>
            <person name="Gan H.M."/>
            <person name="Gan H.Y."/>
            <person name="Chew T.H."/>
            <person name="Savka M.A."/>
        </authorList>
    </citation>
    <scope>NUCLEOTIDE SEQUENCE [LARGE SCALE GENOMIC DNA]</scope>
    <source>
        <strain evidence="2 3">KF1</strain>
    </source>
</reference>
<gene>
    <name evidence="2" type="ORF">BV97_00808</name>
</gene>
<sequence>MIRMGTDTGKFEQNTGPAIYLDSLESQARRVETPCGDGTMAWRIWGEGAPLVLAHGAQGSWTHWVRNIERLSRHRRLIVPDLPGHGDSAMPASNDHAGISAALARGLSAILGAEKMPADLCGFSFGGVALAHLAALHPGTARRLVIVGCGGLGTPMGHPRLGRVSGLVGEERRAALKANLLGLMLHHPESADDLAIHMLLPTAKAARLHAPPLVLPDRLVKVLPEVRVAVDAIWGAFDLPHPDPATQEAALRTVQPDAEFRVVEYAGHWAMYERPQAFEAALLDILARPPRKVG</sequence>
<dbReference type="GO" id="GO:0016020">
    <property type="term" value="C:membrane"/>
    <property type="evidence" value="ECO:0007669"/>
    <property type="project" value="TreeGrafter"/>
</dbReference>
<dbReference type="Pfam" id="PF12697">
    <property type="entry name" value="Abhydrolase_6"/>
    <property type="match status" value="1"/>
</dbReference>
<dbReference type="RefSeq" id="WP_236727287.1">
    <property type="nucleotide sequence ID" value="NZ_JFYZ01000002.1"/>
</dbReference>
<dbReference type="InterPro" id="IPR050266">
    <property type="entry name" value="AB_hydrolase_sf"/>
</dbReference>
<protein>
    <submittedName>
        <fullName evidence="2">Alpha/beta hydrolase fold protein</fullName>
    </submittedName>
</protein>
<dbReference type="GO" id="GO:0016787">
    <property type="term" value="F:hydrolase activity"/>
    <property type="evidence" value="ECO:0007669"/>
    <property type="project" value="UniProtKB-KW"/>
</dbReference>
<evidence type="ECO:0000313" key="3">
    <source>
        <dbReference type="Proteomes" id="UP000024329"/>
    </source>
</evidence>
<dbReference type="InterPro" id="IPR029058">
    <property type="entry name" value="AB_hydrolase_fold"/>
</dbReference>
<comment type="caution">
    <text evidence="2">The sequence shown here is derived from an EMBL/GenBank/DDBJ whole genome shotgun (WGS) entry which is preliminary data.</text>
</comment>
<dbReference type="PRINTS" id="PR00111">
    <property type="entry name" value="ABHYDROLASE"/>
</dbReference>
<dbReference type="AlphaFoldDB" id="A0A031K3M0"/>
<organism evidence="2 3">
    <name type="scientific">Novosphingobium resinovorum</name>
    <dbReference type="NCBI Taxonomy" id="158500"/>
    <lineage>
        <taxon>Bacteria</taxon>
        <taxon>Pseudomonadati</taxon>
        <taxon>Pseudomonadota</taxon>
        <taxon>Alphaproteobacteria</taxon>
        <taxon>Sphingomonadales</taxon>
        <taxon>Sphingomonadaceae</taxon>
        <taxon>Novosphingobium</taxon>
    </lineage>
</organism>
<dbReference type="PANTHER" id="PTHR43798">
    <property type="entry name" value="MONOACYLGLYCEROL LIPASE"/>
    <property type="match status" value="1"/>
</dbReference>
<keyword evidence="2" id="KW-0378">Hydrolase</keyword>
<evidence type="ECO:0000313" key="2">
    <source>
        <dbReference type="EMBL" id="EZP83623.1"/>
    </source>
</evidence>
<dbReference type="InterPro" id="IPR000073">
    <property type="entry name" value="AB_hydrolase_1"/>
</dbReference>
<dbReference type="Proteomes" id="UP000024329">
    <property type="component" value="Unassembled WGS sequence"/>
</dbReference>
<dbReference type="PANTHER" id="PTHR43798:SF33">
    <property type="entry name" value="HYDROLASE, PUTATIVE (AFU_ORTHOLOGUE AFUA_2G14860)-RELATED"/>
    <property type="match status" value="1"/>
</dbReference>
<dbReference type="eggNOG" id="COG2267">
    <property type="taxonomic scope" value="Bacteria"/>
</dbReference>
<dbReference type="PATRIC" id="fig|158500.4.peg.829"/>
<evidence type="ECO:0000259" key="1">
    <source>
        <dbReference type="Pfam" id="PF12697"/>
    </source>
</evidence>
<name>A0A031K3M0_9SPHN</name>
<dbReference type="EMBL" id="JFYZ01000002">
    <property type="protein sequence ID" value="EZP83623.1"/>
    <property type="molecule type" value="Genomic_DNA"/>
</dbReference>
<accession>A0A031K3M0</accession>
<dbReference type="STRING" id="158500.BES08_08895"/>
<proteinExistence type="predicted"/>